<sequence>MAHQPCAEFSESQSSSHLPLELQKFHNSEDDLIEQESSFLSSCRLLRDSDDEEDERQDPSASKSNNGEIGSQELEAVPINDVSKDSVESEILGLAEDCGRERLKRHRVEVAGRVWIPDTWGQEELLKDWIDCSAFDAPLASSRIMSARSALVEEGRRTTAGGLRIDNRC</sequence>
<evidence type="ECO:0000313" key="2">
    <source>
        <dbReference type="Proteomes" id="UP000828941"/>
    </source>
</evidence>
<protein>
    <submittedName>
        <fullName evidence="1">Uncharacterized protein</fullName>
    </submittedName>
</protein>
<organism evidence="1 2">
    <name type="scientific">Bauhinia variegata</name>
    <name type="common">Purple orchid tree</name>
    <name type="synonym">Phanera variegata</name>
    <dbReference type="NCBI Taxonomy" id="167791"/>
    <lineage>
        <taxon>Eukaryota</taxon>
        <taxon>Viridiplantae</taxon>
        <taxon>Streptophyta</taxon>
        <taxon>Embryophyta</taxon>
        <taxon>Tracheophyta</taxon>
        <taxon>Spermatophyta</taxon>
        <taxon>Magnoliopsida</taxon>
        <taxon>eudicotyledons</taxon>
        <taxon>Gunneridae</taxon>
        <taxon>Pentapetalae</taxon>
        <taxon>rosids</taxon>
        <taxon>fabids</taxon>
        <taxon>Fabales</taxon>
        <taxon>Fabaceae</taxon>
        <taxon>Cercidoideae</taxon>
        <taxon>Cercideae</taxon>
        <taxon>Bauhiniinae</taxon>
        <taxon>Bauhinia</taxon>
    </lineage>
</organism>
<comment type="caution">
    <text evidence="1">The sequence shown here is derived from an EMBL/GenBank/DDBJ whole genome shotgun (WGS) entry which is preliminary data.</text>
</comment>
<evidence type="ECO:0000313" key="1">
    <source>
        <dbReference type="EMBL" id="KAI4300470.1"/>
    </source>
</evidence>
<gene>
    <name evidence="1" type="ORF">L6164_033846</name>
</gene>
<proteinExistence type="predicted"/>
<dbReference type="Proteomes" id="UP000828941">
    <property type="component" value="Chromosome 13"/>
</dbReference>
<accession>A0ACB9KTJ0</accession>
<name>A0ACB9KTJ0_BAUVA</name>
<keyword evidence="2" id="KW-1185">Reference proteome</keyword>
<reference evidence="1 2" key="1">
    <citation type="journal article" date="2022" name="DNA Res.">
        <title>Chromosomal-level genome assembly of the orchid tree Bauhinia variegata (Leguminosae; Cercidoideae) supports the allotetraploid origin hypothesis of Bauhinia.</title>
        <authorList>
            <person name="Zhong Y."/>
            <person name="Chen Y."/>
            <person name="Zheng D."/>
            <person name="Pang J."/>
            <person name="Liu Y."/>
            <person name="Luo S."/>
            <person name="Meng S."/>
            <person name="Qian L."/>
            <person name="Wei D."/>
            <person name="Dai S."/>
            <person name="Zhou R."/>
        </authorList>
    </citation>
    <scope>NUCLEOTIDE SEQUENCE [LARGE SCALE GENOMIC DNA]</scope>
    <source>
        <strain evidence="1">BV-YZ2020</strain>
    </source>
</reference>
<dbReference type="EMBL" id="CM039438">
    <property type="protein sequence ID" value="KAI4300470.1"/>
    <property type="molecule type" value="Genomic_DNA"/>
</dbReference>